<sequence>MTCDKRHKEKKGEDHNNQLGHKNKFLNRLYCFLLKIRLDVYTILWYYTGFGRCDDDFTDRLSRLYSVLLFSIFVLIVSSVQFVGNPISCFTPASFTDAHITYTDFVCWISNTYFISMDKDIPEVNNSEQREGTHIIRFYQYVPFILMLQTLGFFLPGFFWRSGSPHFGVALQKYLDQLNTSRNSLSESPLYRQKLIRNVAARLDQYFRMRPRKIIPKLTIFYLFIKTTYVINIVIQLICLHYFMNFNFDIKDIIERFLIYSNTVSHASLQFPTNVLCDFIVRFLGKNKHRHTVQCVLPINIFNEKIFIFAYLWLIVLFICTTYNLIVQWIIYLLFHRAEITAPRRRVHYTIPTKSTPKQSHDDDEMKQSYSHQSLTSKFTKNYLQCDGIVIMRLLDMNIDLVTMNDLMDNLWEFYNNNPF</sequence>
<dbReference type="Pfam" id="PF00876">
    <property type="entry name" value="Innexin"/>
    <property type="match status" value="1"/>
</dbReference>
<comment type="function">
    <text evidence="9">Structural component of the gap junctions.</text>
</comment>
<keyword evidence="3" id="KW-1003">Cell membrane</keyword>
<comment type="caution">
    <text evidence="10">The sequence shown here is derived from an EMBL/GenBank/DDBJ whole genome shotgun (WGS) entry which is preliminary data.</text>
</comment>
<dbReference type="GO" id="GO:0034220">
    <property type="term" value="P:monoatomic ion transmembrane transport"/>
    <property type="evidence" value="ECO:0007669"/>
    <property type="project" value="UniProtKB-KW"/>
</dbReference>
<evidence type="ECO:0000313" key="11">
    <source>
        <dbReference type="Proteomes" id="UP000663842"/>
    </source>
</evidence>
<dbReference type="EMBL" id="CAJOBF010000239">
    <property type="protein sequence ID" value="CAF3779961.1"/>
    <property type="molecule type" value="Genomic_DNA"/>
</dbReference>
<name>A0A819A7Z5_9BILA</name>
<evidence type="ECO:0000256" key="3">
    <source>
        <dbReference type="ARBA" id="ARBA00022475"/>
    </source>
</evidence>
<accession>A0A819A7Z5</accession>
<keyword evidence="4 9" id="KW-0812">Transmembrane</keyword>
<dbReference type="PRINTS" id="PR01262">
    <property type="entry name" value="INNEXIN"/>
</dbReference>
<evidence type="ECO:0000256" key="7">
    <source>
        <dbReference type="ARBA" id="ARBA00023136"/>
    </source>
</evidence>
<dbReference type="PANTHER" id="PTHR11893:SF36">
    <property type="entry name" value="INNEXIN-5"/>
    <property type="match status" value="1"/>
</dbReference>
<gene>
    <name evidence="9" type="primary">inx</name>
    <name evidence="10" type="ORF">UXM345_LOCUS3633</name>
</gene>
<organism evidence="10 11">
    <name type="scientific">Rotaria magnacalcarata</name>
    <dbReference type="NCBI Taxonomy" id="392030"/>
    <lineage>
        <taxon>Eukaryota</taxon>
        <taxon>Metazoa</taxon>
        <taxon>Spiralia</taxon>
        <taxon>Gnathifera</taxon>
        <taxon>Rotifera</taxon>
        <taxon>Eurotatoria</taxon>
        <taxon>Bdelloidea</taxon>
        <taxon>Philodinida</taxon>
        <taxon>Philodinidae</taxon>
        <taxon>Rotaria</taxon>
    </lineage>
</organism>
<evidence type="ECO:0000256" key="1">
    <source>
        <dbReference type="ARBA" id="ARBA00004651"/>
    </source>
</evidence>
<comment type="subcellular location">
    <subcellularLocation>
        <location evidence="1 9">Cell membrane</location>
        <topology evidence="1 9">Multi-pass membrane protein</topology>
    </subcellularLocation>
</comment>
<dbReference type="GO" id="GO:0005921">
    <property type="term" value="C:gap junction"/>
    <property type="evidence" value="ECO:0007669"/>
    <property type="project" value="UniProtKB-UniRule"/>
</dbReference>
<evidence type="ECO:0000256" key="6">
    <source>
        <dbReference type="ARBA" id="ARBA00023065"/>
    </source>
</evidence>
<reference evidence="10" key="1">
    <citation type="submission" date="2021-02" db="EMBL/GenBank/DDBJ databases">
        <authorList>
            <person name="Nowell W R."/>
        </authorList>
    </citation>
    <scope>NUCLEOTIDE SEQUENCE</scope>
</reference>
<dbReference type="Proteomes" id="UP000663842">
    <property type="component" value="Unassembled WGS sequence"/>
</dbReference>
<evidence type="ECO:0000256" key="2">
    <source>
        <dbReference type="ARBA" id="ARBA00022448"/>
    </source>
</evidence>
<dbReference type="GO" id="GO:0005886">
    <property type="term" value="C:plasma membrane"/>
    <property type="evidence" value="ECO:0007669"/>
    <property type="project" value="UniProtKB-SubCell"/>
</dbReference>
<evidence type="ECO:0000313" key="10">
    <source>
        <dbReference type="EMBL" id="CAF3779961.1"/>
    </source>
</evidence>
<evidence type="ECO:0000256" key="9">
    <source>
        <dbReference type="RuleBase" id="RU010713"/>
    </source>
</evidence>
<protein>
    <recommendedName>
        <fullName evidence="9">Innexin</fullName>
    </recommendedName>
</protein>
<keyword evidence="5 9" id="KW-1133">Transmembrane helix</keyword>
<keyword evidence="2 9" id="KW-0813">Transport</keyword>
<feature type="transmembrane region" description="Helical" evidence="9">
    <location>
        <begin position="306"/>
        <end position="335"/>
    </location>
</feature>
<comment type="similarity">
    <text evidence="9">Belongs to the pannexin family.</text>
</comment>
<keyword evidence="8 9" id="KW-0407">Ion channel</keyword>
<dbReference type="AlphaFoldDB" id="A0A819A7Z5"/>
<dbReference type="PROSITE" id="PS51013">
    <property type="entry name" value="PANNEXIN"/>
    <property type="match status" value="1"/>
</dbReference>
<proteinExistence type="inferred from homology"/>
<keyword evidence="7 9" id="KW-0472">Membrane</keyword>
<keyword evidence="6 9" id="KW-0406">Ion transport</keyword>
<evidence type="ECO:0000256" key="5">
    <source>
        <dbReference type="ARBA" id="ARBA00022989"/>
    </source>
</evidence>
<evidence type="ECO:0000256" key="4">
    <source>
        <dbReference type="ARBA" id="ARBA00022692"/>
    </source>
</evidence>
<dbReference type="PANTHER" id="PTHR11893">
    <property type="entry name" value="INNEXIN"/>
    <property type="match status" value="1"/>
</dbReference>
<dbReference type="InterPro" id="IPR000990">
    <property type="entry name" value="Innexin"/>
</dbReference>
<feature type="transmembrane region" description="Helical" evidence="9">
    <location>
        <begin position="64"/>
        <end position="84"/>
    </location>
</feature>
<feature type="transmembrane region" description="Helical" evidence="9">
    <location>
        <begin position="138"/>
        <end position="160"/>
    </location>
</feature>
<feature type="transmembrane region" description="Helical" evidence="9">
    <location>
        <begin position="218"/>
        <end position="243"/>
    </location>
</feature>
<evidence type="ECO:0000256" key="8">
    <source>
        <dbReference type="ARBA" id="ARBA00023303"/>
    </source>
</evidence>